<protein>
    <submittedName>
        <fullName evidence="2">Fatty acyl reductase</fullName>
    </submittedName>
</protein>
<dbReference type="GO" id="GO:0080019">
    <property type="term" value="F:alcohol-forming very long-chain fatty acyl-CoA reductase activity"/>
    <property type="evidence" value="ECO:0007669"/>
    <property type="project" value="InterPro"/>
</dbReference>
<dbReference type="GO" id="GO:0005777">
    <property type="term" value="C:peroxisome"/>
    <property type="evidence" value="ECO:0007669"/>
    <property type="project" value="TreeGrafter"/>
</dbReference>
<dbReference type="STRING" id="104452.A0A0L7L3Y3"/>
<dbReference type="AlphaFoldDB" id="A0A0L7L3Y3"/>
<accession>A0A0L7L3Y3</accession>
<dbReference type="InterPro" id="IPR033640">
    <property type="entry name" value="FAR_C"/>
</dbReference>
<keyword evidence="3" id="KW-1185">Reference proteome</keyword>
<evidence type="ECO:0000259" key="1">
    <source>
        <dbReference type="Pfam" id="PF03015"/>
    </source>
</evidence>
<name>A0A0L7L3Y3_OPEBR</name>
<comment type="caution">
    <text evidence="2">The sequence shown here is derived from an EMBL/GenBank/DDBJ whole genome shotgun (WGS) entry which is preliminary data.</text>
</comment>
<dbReference type="InterPro" id="IPR026055">
    <property type="entry name" value="FAR"/>
</dbReference>
<organism evidence="2 3">
    <name type="scientific">Operophtera brumata</name>
    <name type="common">Winter moth</name>
    <name type="synonym">Phalaena brumata</name>
    <dbReference type="NCBI Taxonomy" id="104452"/>
    <lineage>
        <taxon>Eukaryota</taxon>
        <taxon>Metazoa</taxon>
        <taxon>Ecdysozoa</taxon>
        <taxon>Arthropoda</taxon>
        <taxon>Hexapoda</taxon>
        <taxon>Insecta</taxon>
        <taxon>Pterygota</taxon>
        <taxon>Neoptera</taxon>
        <taxon>Endopterygota</taxon>
        <taxon>Lepidoptera</taxon>
        <taxon>Glossata</taxon>
        <taxon>Ditrysia</taxon>
        <taxon>Geometroidea</taxon>
        <taxon>Geometridae</taxon>
        <taxon>Larentiinae</taxon>
        <taxon>Operophtera</taxon>
    </lineage>
</organism>
<dbReference type="Proteomes" id="UP000037510">
    <property type="component" value="Unassembled WGS sequence"/>
</dbReference>
<evidence type="ECO:0000313" key="2">
    <source>
        <dbReference type="EMBL" id="KOB70183.1"/>
    </source>
</evidence>
<dbReference type="PANTHER" id="PTHR11011:SF45">
    <property type="entry name" value="FATTY ACYL-COA REDUCTASE CG8306-RELATED"/>
    <property type="match status" value="1"/>
</dbReference>
<dbReference type="EMBL" id="JTDY01003081">
    <property type="protein sequence ID" value="KOB70183.1"/>
    <property type="molecule type" value="Genomic_DNA"/>
</dbReference>
<dbReference type="PANTHER" id="PTHR11011">
    <property type="entry name" value="MALE STERILITY PROTEIN 2-RELATED"/>
    <property type="match status" value="1"/>
</dbReference>
<sequence length="346" mass="39683">SRKNLIKNGGTSRSGRFFTPGSWVFRSPNASTLHASLSPTDQDLFAFNPEDIEWKSYVEQYSRGIRKYLLFKLLHTTNPNASKKIVPVVGDVTLPNLGINPQVEEILRENAFVYISTAFSNCNRTVVDEVVYPPPMPLDEVYKLMEQDYSAEELKKHFTITLHRFSVKAIAKEPLPGWLENWFGATRVANKEVTVYHNCSSSVNPISYEDFFTVFSEETARNGSNEMYAKFWFLKSKPLVEILSFFFETTPANVADFWLMLTGRSPKYVKNLSRAKQLCASLGFFLDSSWVFLSRNTSSLHESLTPNEQIIFPCDPADIDWKPYLEQYSQGVRKYLLGPDQIRCRL</sequence>
<feature type="domain" description="Fatty acyl-CoA reductase C-terminal" evidence="1">
    <location>
        <begin position="14"/>
        <end position="70"/>
    </location>
</feature>
<feature type="domain" description="Fatty acyl-CoA reductase C-terminal" evidence="1">
    <location>
        <begin position="248"/>
        <end position="337"/>
    </location>
</feature>
<dbReference type="Pfam" id="PF03015">
    <property type="entry name" value="Sterile"/>
    <property type="match status" value="2"/>
</dbReference>
<gene>
    <name evidence="2" type="ORF">OBRU01_15761</name>
</gene>
<dbReference type="GO" id="GO:0035336">
    <property type="term" value="P:long-chain fatty-acyl-CoA metabolic process"/>
    <property type="evidence" value="ECO:0007669"/>
    <property type="project" value="TreeGrafter"/>
</dbReference>
<dbReference type="CDD" id="cd09071">
    <property type="entry name" value="FAR_C"/>
    <property type="match status" value="2"/>
</dbReference>
<reference evidence="2 3" key="1">
    <citation type="journal article" date="2015" name="Genome Biol. Evol.">
        <title>The genome of winter moth (Operophtera brumata) provides a genomic perspective on sexual dimorphism and phenology.</title>
        <authorList>
            <person name="Derks M.F."/>
            <person name="Smit S."/>
            <person name="Salis L."/>
            <person name="Schijlen E."/>
            <person name="Bossers A."/>
            <person name="Mateman C."/>
            <person name="Pijl A.S."/>
            <person name="de Ridder D."/>
            <person name="Groenen M.A."/>
            <person name="Visser M.E."/>
            <person name="Megens H.J."/>
        </authorList>
    </citation>
    <scope>NUCLEOTIDE SEQUENCE [LARGE SCALE GENOMIC DNA]</scope>
    <source>
        <strain evidence="2">WM2013NL</strain>
        <tissue evidence="2">Head and thorax</tissue>
    </source>
</reference>
<evidence type="ECO:0000313" key="3">
    <source>
        <dbReference type="Proteomes" id="UP000037510"/>
    </source>
</evidence>
<proteinExistence type="predicted"/>
<feature type="non-terminal residue" evidence="2">
    <location>
        <position position="1"/>
    </location>
</feature>